<proteinExistence type="predicted"/>
<accession>A0ABY6B5H0</accession>
<dbReference type="EMBL" id="CP104562">
    <property type="protein sequence ID" value="UXH80623.1"/>
    <property type="molecule type" value="Genomic_DNA"/>
</dbReference>
<reference evidence="1" key="1">
    <citation type="submission" date="2022-10" db="EMBL/GenBank/DDBJ databases">
        <title>Characterization and whole genome sequencing of a new Roseateles species, isolated from fresh water.</title>
        <authorList>
            <person name="Guliayeva D.Y."/>
            <person name="Akhremchuk A.E."/>
            <person name="Sikolenko M.A."/>
            <person name="Valentovich L.N."/>
            <person name="Sidarenka A.V."/>
        </authorList>
    </citation>
    <scope>NUCLEOTIDE SEQUENCE</scope>
    <source>
        <strain evidence="1">BIM B-1768</strain>
    </source>
</reference>
<dbReference type="Proteomes" id="UP001064933">
    <property type="component" value="Chromosome"/>
</dbReference>
<dbReference type="SUPFAM" id="SSF53901">
    <property type="entry name" value="Thiolase-like"/>
    <property type="match status" value="1"/>
</dbReference>
<sequence>MALVVESAGLCCSVGATLASAAHAVRARVDHFQRSEFRDSTGLPVVVARLKVDNDLWGPRRLAQWIHASVEDCLQGAQQRHQVSDLPLFWLGPEPARRGANPGWYRAAYEHAQTLMGGSFHPDSKLFALGKAGLPALLTHAEQWLSANPGRAALVLGADTLLESADIGQYLRAQRLLVGENSDGFIPGEAAATLLLRPQLPAPVGQTRLHVLGWGAGQEPGRSDGSVPTRSVGLTDALRAAMERSGLAFEQIGFRFSDQNGEAWFAKEAASALARVTPVGGHKLPVQTLADCIGEVGAATGPAMLAYLHALSPALGRPPYAPAMTGLLHCACDGDLRAAAVVAFRAN</sequence>
<dbReference type="InterPro" id="IPR016039">
    <property type="entry name" value="Thiolase-like"/>
</dbReference>
<protein>
    <recommendedName>
        <fullName evidence="3">3-oxoacyl-ACP synthase</fullName>
    </recommendedName>
</protein>
<evidence type="ECO:0000313" key="1">
    <source>
        <dbReference type="EMBL" id="UXH80623.1"/>
    </source>
</evidence>
<evidence type="ECO:0008006" key="3">
    <source>
        <dbReference type="Google" id="ProtNLM"/>
    </source>
</evidence>
<dbReference type="Gene3D" id="3.40.47.10">
    <property type="match status" value="1"/>
</dbReference>
<keyword evidence="2" id="KW-1185">Reference proteome</keyword>
<name>A0ABY6B5H0_9BURK</name>
<dbReference type="RefSeq" id="WP_261760441.1">
    <property type="nucleotide sequence ID" value="NZ_CP104562.2"/>
</dbReference>
<evidence type="ECO:0000313" key="2">
    <source>
        <dbReference type="Proteomes" id="UP001064933"/>
    </source>
</evidence>
<organism evidence="1 2">
    <name type="scientific">Roseateles amylovorans</name>
    <dbReference type="NCBI Taxonomy" id="2978473"/>
    <lineage>
        <taxon>Bacteria</taxon>
        <taxon>Pseudomonadati</taxon>
        <taxon>Pseudomonadota</taxon>
        <taxon>Betaproteobacteria</taxon>
        <taxon>Burkholderiales</taxon>
        <taxon>Sphaerotilaceae</taxon>
        <taxon>Roseateles</taxon>
    </lineage>
</organism>
<gene>
    <name evidence="1" type="ORF">N4261_12405</name>
</gene>